<evidence type="ECO:0000256" key="2">
    <source>
        <dbReference type="ARBA" id="ARBA00022737"/>
    </source>
</evidence>
<comment type="caution">
    <text evidence="5">The sequence shown here is derived from an EMBL/GenBank/DDBJ whole genome shotgun (WGS) entry which is preliminary data.</text>
</comment>
<feature type="compositionally biased region" description="Basic and acidic residues" evidence="4">
    <location>
        <begin position="211"/>
        <end position="224"/>
    </location>
</feature>
<comment type="similarity">
    <text evidence="1">Belongs to the PPR family. P subfamily.</text>
</comment>
<dbReference type="GeneID" id="34946016"/>
<dbReference type="RefSeq" id="XP_022839525.1">
    <property type="nucleotide sequence ID" value="XM_022983906.1"/>
</dbReference>
<evidence type="ECO:0000256" key="3">
    <source>
        <dbReference type="PROSITE-ProRule" id="PRU00708"/>
    </source>
</evidence>
<dbReference type="OrthoDB" id="185373at2759"/>
<organism evidence="5 6">
    <name type="scientific">Ostreococcus tauri</name>
    <name type="common">Marine green alga</name>
    <dbReference type="NCBI Taxonomy" id="70448"/>
    <lineage>
        <taxon>Eukaryota</taxon>
        <taxon>Viridiplantae</taxon>
        <taxon>Chlorophyta</taxon>
        <taxon>Mamiellophyceae</taxon>
        <taxon>Mamiellales</taxon>
        <taxon>Bathycoccaceae</taxon>
        <taxon>Ostreococcus</taxon>
    </lineage>
</organism>
<dbReference type="Gene3D" id="1.25.40.10">
    <property type="entry name" value="Tetratricopeptide repeat domain"/>
    <property type="match status" value="1"/>
</dbReference>
<dbReference type="AlphaFoldDB" id="A0A090M9X5"/>
<keyword evidence="6" id="KW-1185">Reference proteome</keyword>
<keyword evidence="2" id="KW-0677">Repeat</keyword>
<feature type="repeat" description="PPR" evidence="3">
    <location>
        <begin position="97"/>
        <end position="131"/>
    </location>
</feature>
<reference evidence="6" key="1">
    <citation type="journal article" date="2006" name="Proc. Natl. Acad. Sci. U.S.A.">
        <title>Genome analysis of the smallest free-living eukaryote Ostreococcus tauri unveils many unique features.</title>
        <authorList>
            <person name="Derelle E."/>
            <person name="Ferraz C."/>
            <person name="Rombauts S."/>
            <person name="Rouze P."/>
            <person name="Worden A.Z."/>
            <person name="Robbens S."/>
            <person name="Partensky F."/>
            <person name="Degroeve S."/>
            <person name="Echeynie S."/>
            <person name="Cooke R."/>
            <person name="Saeys Y."/>
            <person name="Wuyts J."/>
            <person name="Jabbari K."/>
            <person name="Bowler C."/>
            <person name="Panaud O."/>
            <person name="Piegu B."/>
            <person name="Ball S.G."/>
            <person name="Ral J.-P."/>
            <person name="Bouget F.-Y."/>
            <person name="Piganeau G."/>
            <person name="De Baets B."/>
            <person name="Picard A."/>
            <person name="Delseny M."/>
            <person name="Demaille J."/>
            <person name="Van de Peer Y."/>
            <person name="Moreau H."/>
        </authorList>
    </citation>
    <scope>NUCLEOTIDE SEQUENCE [LARGE SCALE GENOMIC DNA]</scope>
    <source>
        <strain evidence="6">OTTH 0595 / CCAP 157/2 / RCC745</strain>
    </source>
</reference>
<feature type="compositionally biased region" description="Basic residues" evidence="4">
    <location>
        <begin position="267"/>
        <end position="277"/>
    </location>
</feature>
<dbReference type="STRING" id="70448.A0A090M9X5"/>
<feature type="repeat" description="PPR" evidence="3">
    <location>
        <begin position="132"/>
        <end position="166"/>
    </location>
</feature>
<evidence type="ECO:0000313" key="6">
    <source>
        <dbReference type="Proteomes" id="UP000009170"/>
    </source>
</evidence>
<dbReference type="Proteomes" id="UP000009170">
    <property type="component" value="Unassembled WGS sequence"/>
</dbReference>
<accession>A0A090M9X5</accession>
<feature type="compositionally biased region" description="Acidic residues" evidence="4">
    <location>
        <begin position="363"/>
        <end position="375"/>
    </location>
</feature>
<sequence>MGPSGHIRASARARDDSVVGETTARLLELCRRTSDGEVKVHDVARVVARAMSGEDGRTLRPDPRAFTTFASRLTRAKAYVGALRVFEAQKLLGVERNAVSYNAAMVANVKRDAPLEALKLFEEMVAIGHEPSVISYNVAMGACARAGDGARALRLFDELASKGLTPDAVSVNTAIAAAEMVGDDARAAELRGGSHFHSNHGGDDDGAAPAETRDAADADKRVGDSDSDSDSEDGSDDDGAEPDVLRHGTGDEVEPEDLGEEEEAKRAAARKRKREAKRRLLAEYKKNTQATEVEEEDEEMAKRRRKDARRAKFEEKRRARKEAKREKRPWTVAAAHVKRAEKSSKASKRASMKADPRVWIEDIPSDDDVTYDDDGERVLPPIKGPSFLDDPRAAALMNARDDADDFWSVGF</sequence>
<dbReference type="EMBL" id="CAID01000007">
    <property type="protein sequence ID" value="CEF98889.1"/>
    <property type="molecule type" value="Genomic_DNA"/>
</dbReference>
<dbReference type="NCBIfam" id="TIGR00756">
    <property type="entry name" value="PPR"/>
    <property type="match status" value="1"/>
</dbReference>
<dbReference type="KEGG" id="ota:OT_ostta07g04700"/>
<evidence type="ECO:0000313" key="5">
    <source>
        <dbReference type="EMBL" id="CEF98889.1"/>
    </source>
</evidence>
<name>A0A090M9X5_OSTTA</name>
<dbReference type="InParanoid" id="A0A090M9X5"/>
<feature type="compositionally biased region" description="Acidic residues" evidence="4">
    <location>
        <begin position="225"/>
        <end position="241"/>
    </location>
</feature>
<protein>
    <submittedName>
        <fullName evidence="5">Pentatricopeptide repeat</fullName>
    </submittedName>
</protein>
<gene>
    <name evidence="5" type="ORF">OT_ostta07g04700</name>
</gene>
<proteinExistence type="inferred from homology"/>
<evidence type="ECO:0000256" key="4">
    <source>
        <dbReference type="SAM" id="MobiDB-lite"/>
    </source>
</evidence>
<dbReference type="Pfam" id="PF01535">
    <property type="entry name" value="PPR"/>
    <property type="match status" value="1"/>
</dbReference>
<evidence type="ECO:0000256" key="1">
    <source>
        <dbReference type="ARBA" id="ARBA00007626"/>
    </source>
</evidence>
<dbReference type="InterPro" id="IPR002885">
    <property type="entry name" value="PPR_rpt"/>
</dbReference>
<dbReference type="InterPro" id="IPR011990">
    <property type="entry name" value="TPR-like_helical_dom_sf"/>
</dbReference>
<dbReference type="PANTHER" id="PTHR47447">
    <property type="entry name" value="OS03G0856100 PROTEIN"/>
    <property type="match status" value="1"/>
</dbReference>
<dbReference type="Pfam" id="PF13041">
    <property type="entry name" value="PPR_2"/>
    <property type="match status" value="1"/>
</dbReference>
<dbReference type="PROSITE" id="PS51375">
    <property type="entry name" value="PPR"/>
    <property type="match status" value="2"/>
</dbReference>
<dbReference type="PANTHER" id="PTHR47447:SF17">
    <property type="entry name" value="OS12G0638900 PROTEIN"/>
    <property type="match status" value="1"/>
</dbReference>
<feature type="region of interest" description="Disordered" evidence="4">
    <location>
        <begin position="192"/>
        <end position="385"/>
    </location>
</feature>
<reference evidence="5 6" key="2">
    <citation type="journal article" date="2014" name="BMC Genomics">
        <title>An improved genome of the model marine alga Ostreococcus tauri unfolds by assessing Illumina de novo assemblies.</title>
        <authorList>
            <person name="Blanc-Mathieu R."/>
            <person name="Verhelst B."/>
            <person name="Derelle E."/>
            <person name="Rombauts S."/>
            <person name="Bouget F.Y."/>
            <person name="Carre I."/>
            <person name="Chateau A."/>
            <person name="Eyre-Walker A."/>
            <person name="Grimsley N."/>
            <person name="Moreau H."/>
            <person name="Piegu B."/>
            <person name="Rivals E."/>
            <person name="Schackwitz W."/>
            <person name="Van de Peer Y."/>
            <person name="Piganeau G."/>
        </authorList>
    </citation>
    <scope>NUCLEOTIDE SEQUENCE [LARGE SCALE GENOMIC DNA]</scope>
    <source>
        <strain evidence="6">OTTH 0595 / CCAP 157/2 / RCC745</strain>
    </source>
</reference>
<feature type="compositionally biased region" description="Acidic residues" evidence="4">
    <location>
        <begin position="251"/>
        <end position="262"/>
    </location>
</feature>
<feature type="compositionally biased region" description="Basic and acidic residues" evidence="4">
    <location>
        <begin position="310"/>
        <end position="329"/>
    </location>
</feature>